<evidence type="ECO:0000313" key="3">
    <source>
        <dbReference type="Proteomes" id="UP000029733"/>
    </source>
</evidence>
<dbReference type="EMBL" id="JRPR02000001">
    <property type="protein sequence ID" value="TLD97659.1"/>
    <property type="molecule type" value="Genomic_DNA"/>
</dbReference>
<evidence type="ECO:0000313" key="2">
    <source>
        <dbReference type="EMBL" id="TLD97659.1"/>
    </source>
</evidence>
<evidence type="ECO:0000256" key="1">
    <source>
        <dbReference type="SAM" id="MobiDB-lite"/>
    </source>
</evidence>
<accession>A0A4U8TCI4</accession>
<dbReference type="OrthoDB" id="5324806at2"/>
<dbReference type="AlphaFoldDB" id="A0A4U8TCI4"/>
<dbReference type="RefSeq" id="WP_052058021.1">
    <property type="nucleotide sequence ID" value="NZ_JRPR02000001.1"/>
</dbReference>
<comment type="caution">
    <text evidence="2">The sequence shown here is derived from an EMBL/GenBank/DDBJ whole genome shotgun (WGS) entry which is preliminary data.</text>
</comment>
<feature type="region of interest" description="Disordered" evidence="1">
    <location>
        <begin position="158"/>
        <end position="177"/>
    </location>
</feature>
<feature type="compositionally biased region" description="Basic and acidic residues" evidence="1">
    <location>
        <begin position="167"/>
        <end position="177"/>
    </location>
</feature>
<keyword evidence="3" id="KW-1185">Reference proteome</keyword>
<dbReference type="Proteomes" id="UP000029733">
    <property type="component" value="Unassembled WGS sequence"/>
</dbReference>
<proteinExistence type="predicted"/>
<name>A0A4U8TCI4_9HELI</name>
<sequence>MIVTTAELGELLGLTERHIYNLEKAGILSKEDKNAWDAAKNIQSYTIYKIDLEASSSDLGKIRARKELAEAKLKELQYKERMGLLLPLEHIARELEDIAIVVSNKLYALPQILQRKHKLSSKIYADLNAQIENTLKELKDPNIYTNLALELESKLKRESQQDLAQSNKEHSHTQGQE</sequence>
<gene>
    <name evidence="2" type="ORF">LS71_002655</name>
</gene>
<organism evidence="2 3">
    <name type="scientific">Helicobacter jaachi</name>
    <dbReference type="NCBI Taxonomy" id="1677920"/>
    <lineage>
        <taxon>Bacteria</taxon>
        <taxon>Pseudomonadati</taxon>
        <taxon>Campylobacterota</taxon>
        <taxon>Epsilonproteobacteria</taxon>
        <taxon>Campylobacterales</taxon>
        <taxon>Helicobacteraceae</taxon>
        <taxon>Helicobacter</taxon>
    </lineage>
</organism>
<protein>
    <recommendedName>
        <fullName evidence="4">DUF1441 family protein</fullName>
    </recommendedName>
</protein>
<evidence type="ECO:0008006" key="4">
    <source>
        <dbReference type="Google" id="ProtNLM"/>
    </source>
</evidence>
<reference evidence="2 3" key="1">
    <citation type="journal article" date="2014" name="Genome Announc.">
        <title>Draft genome sequences of eight enterohepatic helicobacter species isolated from both laboratory and wild rodents.</title>
        <authorList>
            <person name="Sheh A."/>
            <person name="Shen Z."/>
            <person name="Fox J.G."/>
        </authorList>
    </citation>
    <scope>NUCLEOTIDE SEQUENCE [LARGE SCALE GENOMIC DNA]</scope>
    <source>
        <strain evidence="2 3">MIT 09-6949</strain>
    </source>
</reference>